<name>A0A645J777_9ZZZZ</name>
<protein>
    <submittedName>
        <fullName evidence="1">Uncharacterized protein</fullName>
    </submittedName>
</protein>
<evidence type="ECO:0000313" key="1">
    <source>
        <dbReference type="EMBL" id="MPN55343.1"/>
    </source>
</evidence>
<gene>
    <name evidence="1" type="ORF">SDC9_203025</name>
</gene>
<comment type="caution">
    <text evidence="1">The sequence shown here is derived from an EMBL/GenBank/DDBJ whole genome shotgun (WGS) entry which is preliminary data.</text>
</comment>
<reference evidence="1" key="1">
    <citation type="submission" date="2019-08" db="EMBL/GenBank/DDBJ databases">
        <authorList>
            <person name="Kucharzyk K."/>
            <person name="Murdoch R.W."/>
            <person name="Higgins S."/>
            <person name="Loffler F."/>
        </authorList>
    </citation>
    <scope>NUCLEOTIDE SEQUENCE</scope>
</reference>
<dbReference type="AlphaFoldDB" id="A0A645J777"/>
<sequence length="94" mass="10278">MGRGVNLHHHWGLQPRVHLHGDVLNPQPKAQGVAQGVALAAHHLAQPVLKLISGQPQRLVRHQGQLKTPHRAHHLVHQRQLLAPAADLVGARVV</sequence>
<dbReference type="EMBL" id="VSSQ01124465">
    <property type="protein sequence ID" value="MPN55343.1"/>
    <property type="molecule type" value="Genomic_DNA"/>
</dbReference>
<accession>A0A645J777</accession>
<organism evidence="1">
    <name type="scientific">bioreactor metagenome</name>
    <dbReference type="NCBI Taxonomy" id="1076179"/>
    <lineage>
        <taxon>unclassified sequences</taxon>
        <taxon>metagenomes</taxon>
        <taxon>ecological metagenomes</taxon>
    </lineage>
</organism>
<proteinExistence type="predicted"/>